<dbReference type="AlphaFoldDB" id="A0A386UJG1"/>
<dbReference type="GO" id="GO:0004029">
    <property type="term" value="F:aldehyde dehydrogenase (NAD+) activity"/>
    <property type="evidence" value="ECO:0007669"/>
    <property type="project" value="UniProtKB-EC"/>
</dbReference>
<evidence type="ECO:0000259" key="3">
    <source>
        <dbReference type="Pfam" id="PF00171"/>
    </source>
</evidence>
<proteinExistence type="predicted"/>
<dbReference type="Gene3D" id="3.40.309.10">
    <property type="entry name" value="Aldehyde Dehydrogenase, Chain A, domain 2"/>
    <property type="match status" value="1"/>
</dbReference>
<dbReference type="Pfam" id="PF00171">
    <property type="entry name" value="Aldedh"/>
    <property type="match status" value="1"/>
</dbReference>
<dbReference type="FunFam" id="3.40.605.10:FF:000026">
    <property type="entry name" value="Aldehyde dehydrogenase, putative"/>
    <property type="match status" value="1"/>
</dbReference>
<dbReference type="InterPro" id="IPR016162">
    <property type="entry name" value="Ald_DH_N"/>
</dbReference>
<keyword evidence="1 4" id="KW-0560">Oxidoreductase</keyword>
<dbReference type="SUPFAM" id="SSF53720">
    <property type="entry name" value="ALDH-like"/>
    <property type="match status" value="1"/>
</dbReference>
<dbReference type="EC" id="1.2.1.3" evidence="4"/>
<dbReference type="EMBL" id="CP031078">
    <property type="protein sequence ID" value="AYF00835.1"/>
    <property type="molecule type" value="Genomic_DNA"/>
</dbReference>
<evidence type="ECO:0000313" key="5">
    <source>
        <dbReference type="Proteomes" id="UP000272010"/>
    </source>
</evidence>
<organism evidence="4 5">
    <name type="scientific">Paracoccus yeei</name>
    <dbReference type="NCBI Taxonomy" id="147645"/>
    <lineage>
        <taxon>Bacteria</taxon>
        <taxon>Pseudomonadati</taxon>
        <taxon>Pseudomonadota</taxon>
        <taxon>Alphaproteobacteria</taxon>
        <taxon>Rhodobacterales</taxon>
        <taxon>Paracoccaceae</taxon>
        <taxon>Paracoccus</taxon>
    </lineage>
</organism>
<evidence type="ECO:0000256" key="1">
    <source>
        <dbReference type="ARBA" id="ARBA00023002"/>
    </source>
</evidence>
<dbReference type="Proteomes" id="UP000272010">
    <property type="component" value="Chromosome"/>
</dbReference>
<feature type="domain" description="Aldehyde dehydrogenase" evidence="3">
    <location>
        <begin position="2"/>
        <end position="186"/>
    </location>
</feature>
<gene>
    <name evidence="4" type="ORF">PY32053_01179</name>
</gene>
<sequence>MQRSVHDEVTRRVVEFAATARLGNPMEADTQVGPITTQPQRRKVLDYIALAKSEGAVCLLGGKVPDDPALKDGWFVEPTIFGNVTNSMRIAREEVFGPILSIIPFEDDEDAIRIANDTIYGLAAGVWTQDMRRAIRMADAIKAGTIWVNTYRAVSFMAPFGGYKQSGIGRENGQAAIHEFLQTKCVWLNLAEGVPNPFVLR</sequence>
<dbReference type="Gene3D" id="3.40.605.10">
    <property type="entry name" value="Aldehyde Dehydrogenase, Chain A, domain 1"/>
    <property type="match status" value="1"/>
</dbReference>
<evidence type="ECO:0000313" key="4">
    <source>
        <dbReference type="EMBL" id="AYF00835.1"/>
    </source>
</evidence>
<protein>
    <submittedName>
        <fullName evidence="4">Aldehyde dehydrogenase</fullName>
        <ecNumber evidence="4">1.2.1.3</ecNumber>
    </submittedName>
</protein>
<keyword evidence="2" id="KW-0558">Oxidation</keyword>
<dbReference type="InterPro" id="IPR016161">
    <property type="entry name" value="Ald_DH/histidinol_DH"/>
</dbReference>
<dbReference type="PANTHER" id="PTHR11699">
    <property type="entry name" value="ALDEHYDE DEHYDROGENASE-RELATED"/>
    <property type="match status" value="1"/>
</dbReference>
<name>A0A386UJG1_9RHOB</name>
<dbReference type="InterPro" id="IPR016163">
    <property type="entry name" value="Ald_DH_C"/>
</dbReference>
<accession>A0A386UJG1</accession>
<reference evidence="5" key="1">
    <citation type="submission" date="2018-07" db="EMBL/GenBank/DDBJ databases">
        <title>Genome Structure of the Opportunistic Pathogen Paracoccus yeei (Alphaproteobacteria) and Identification of Putative Virulence Factors.</title>
        <authorList>
            <person name="Lasek R."/>
            <person name="Szuplewska M."/>
            <person name="Mitura M."/>
            <person name="Decewicz P."/>
            <person name="Chmielowska C."/>
            <person name="Pawlot A."/>
            <person name="Sentkowska D."/>
            <person name="Czarnecki J."/>
            <person name="Bartosik D."/>
        </authorList>
    </citation>
    <scope>NUCLEOTIDE SEQUENCE [LARGE SCALE GENOMIC DNA]</scope>
    <source>
        <strain evidence="5">CCUG 32053</strain>
    </source>
</reference>
<evidence type="ECO:0000256" key="2">
    <source>
        <dbReference type="ARBA" id="ARBA00023097"/>
    </source>
</evidence>
<dbReference type="InterPro" id="IPR015590">
    <property type="entry name" value="Aldehyde_DH_dom"/>
</dbReference>